<name>A0A4Y2HWJ2_ARAVE</name>
<accession>A0A4Y2HWJ2</accession>
<feature type="region of interest" description="Disordered" evidence="1">
    <location>
        <begin position="50"/>
        <end position="72"/>
    </location>
</feature>
<proteinExistence type="predicted"/>
<feature type="compositionally biased region" description="Polar residues" evidence="1">
    <location>
        <begin position="52"/>
        <end position="67"/>
    </location>
</feature>
<evidence type="ECO:0000256" key="1">
    <source>
        <dbReference type="SAM" id="MobiDB-lite"/>
    </source>
</evidence>
<comment type="caution">
    <text evidence="2">The sequence shown here is derived from an EMBL/GenBank/DDBJ whole genome shotgun (WGS) entry which is preliminary data.</text>
</comment>
<evidence type="ECO:0000313" key="3">
    <source>
        <dbReference type="Proteomes" id="UP000499080"/>
    </source>
</evidence>
<dbReference type="EMBL" id="BGPR01002207">
    <property type="protein sequence ID" value="GBM69668.1"/>
    <property type="molecule type" value="Genomic_DNA"/>
</dbReference>
<sequence>MDVIFTVLSPVCWPRWPSVKVSASGPEGSQPISQKIHRVLDPFHAKSYVGGQRSSRSCGAQKPTPNRTKGKLAWCGSLERGFQLR</sequence>
<gene>
    <name evidence="2" type="ORF">AVEN_124450_1</name>
</gene>
<evidence type="ECO:0000313" key="2">
    <source>
        <dbReference type="EMBL" id="GBM69668.1"/>
    </source>
</evidence>
<reference evidence="2 3" key="1">
    <citation type="journal article" date="2019" name="Sci. Rep.">
        <title>Orb-weaving spider Araneus ventricosus genome elucidates the spidroin gene catalogue.</title>
        <authorList>
            <person name="Kono N."/>
            <person name="Nakamura H."/>
            <person name="Ohtoshi R."/>
            <person name="Moran D.A.P."/>
            <person name="Shinohara A."/>
            <person name="Yoshida Y."/>
            <person name="Fujiwara M."/>
            <person name="Mori M."/>
            <person name="Tomita M."/>
            <person name="Arakawa K."/>
        </authorList>
    </citation>
    <scope>NUCLEOTIDE SEQUENCE [LARGE SCALE GENOMIC DNA]</scope>
</reference>
<keyword evidence="3" id="KW-1185">Reference proteome</keyword>
<protein>
    <submittedName>
        <fullName evidence="2">Uncharacterized protein</fullName>
    </submittedName>
</protein>
<dbReference type="Proteomes" id="UP000499080">
    <property type="component" value="Unassembled WGS sequence"/>
</dbReference>
<dbReference type="AlphaFoldDB" id="A0A4Y2HWJ2"/>
<organism evidence="2 3">
    <name type="scientific">Araneus ventricosus</name>
    <name type="common">Orbweaver spider</name>
    <name type="synonym">Epeira ventricosa</name>
    <dbReference type="NCBI Taxonomy" id="182803"/>
    <lineage>
        <taxon>Eukaryota</taxon>
        <taxon>Metazoa</taxon>
        <taxon>Ecdysozoa</taxon>
        <taxon>Arthropoda</taxon>
        <taxon>Chelicerata</taxon>
        <taxon>Arachnida</taxon>
        <taxon>Araneae</taxon>
        <taxon>Araneomorphae</taxon>
        <taxon>Entelegynae</taxon>
        <taxon>Araneoidea</taxon>
        <taxon>Araneidae</taxon>
        <taxon>Araneus</taxon>
    </lineage>
</organism>